<protein>
    <recommendedName>
        <fullName evidence="4">Phosphatidylinositol-glycan-specific phospholipase D</fullName>
        <ecNumber evidence="3">3.1.4.50</ecNumber>
    </recommendedName>
    <alternativeName>
        <fullName evidence="10">Glycosyl-phosphatidylinositol-specific phospholipase D</fullName>
    </alternativeName>
</protein>
<evidence type="ECO:0000256" key="4">
    <source>
        <dbReference type="ARBA" id="ARBA00015988"/>
    </source>
</evidence>
<feature type="repeat" description="FG-GAP" evidence="12">
    <location>
        <begin position="496"/>
        <end position="556"/>
    </location>
</feature>
<evidence type="ECO:0000256" key="10">
    <source>
        <dbReference type="ARBA" id="ARBA00029753"/>
    </source>
</evidence>
<dbReference type="Pfam" id="PF01839">
    <property type="entry name" value="FG-GAP"/>
    <property type="match status" value="2"/>
</dbReference>
<evidence type="ECO:0000256" key="8">
    <source>
        <dbReference type="ARBA" id="ARBA00022801"/>
    </source>
</evidence>
<keyword evidence="7" id="KW-0677">Repeat</keyword>
<keyword evidence="8" id="KW-0378">Hydrolase</keyword>
<dbReference type="SUPFAM" id="SSF69318">
    <property type="entry name" value="Integrin alpha N-terminal domain"/>
    <property type="match status" value="1"/>
</dbReference>
<keyword evidence="9" id="KW-0325">Glycoprotein</keyword>
<dbReference type="Pfam" id="PF00882">
    <property type="entry name" value="Zn_dep_PLPC"/>
    <property type="match status" value="1"/>
</dbReference>
<evidence type="ECO:0000256" key="12">
    <source>
        <dbReference type="PROSITE-ProRule" id="PRU00803"/>
    </source>
</evidence>
<feature type="repeat" description="FG-GAP" evidence="12">
    <location>
        <begin position="433"/>
        <end position="494"/>
    </location>
</feature>
<dbReference type="InterPro" id="IPR013517">
    <property type="entry name" value="FG-GAP"/>
</dbReference>
<organism evidence="15 16">
    <name type="scientific">Xenopus laevis</name>
    <name type="common">African clawed frog</name>
    <dbReference type="NCBI Taxonomy" id="8355"/>
    <lineage>
        <taxon>Eukaryota</taxon>
        <taxon>Metazoa</taxon>
        <taxon>Chordata</taxon>
        <taxon>Craniata</taxon>
        <taxon>Vertebrata</taxon>
        <taxon>Euteleostomi</taxon>
        <taxon>Amphibia</taxon>
        <taxon>Batrachia</taxon>
        <taxon>Anura</taxon>
        <taxon>Pipoidea</taxon>
        <taxon>Pipidae</taxon>
        <taxon>Xenopodinae</taxon>
        <taxon>Xenopus</taxon>
        <taxon>Xenopus</taxon>
    </lineage>
</organism>
<dbReference type="SMART" id="SM00191">
    <property type="entry name" value="Int_alpha"/>
    <property type="match status" value="5"/>
</dbReference>
<dbReference type="PRINTS" id="PR00718">
    <property type="entry name" value="PHPHLIPASED"/>
</dbReference>
<dbReference type="Gene3D" id="2.130.10.130">
    <property type="entry name" value="Integrin alpha, N-terminal"/>
    <property type="match status" value="3"/>
</dbReference>
<dbReference type="InterPro" id="IPR013519">
    <property type="entry name" value="Int_alpha_beta-p"/>
</dbReference>
<dbReference type="PROSITE" id="PS51470">
    <property type="entry name" value="FG_GAP"/>
    <property type="match status" value="4"/>
</dbReference>
<evidence type="ECO:0000313" key="15">
    <source>
        <dbReference type="Proteomes" id="UP000186698"/>
    </source>
</evidence>
<proteinExistence type="inferred from homology"/>
<dbReference type="CTD" id="108718535"/>
<evidence type="ECO:0000256" key="7">
    <source>
        <dbReference type="ARBA" id="ARBA00022737"/>
    </source>
</evidence>
<dbReference type="InterPro" id="IPR028994">
    <property type="entry name" value="Integrin_alpha_N"/>
</dbReference>
<evidence type="ECO:0000256" key="9">
    <source>
        <dbReference type="ARBA" id="ARBA00023180"/>
    </source>
</evidence>
<dbReference type="OrthoDB" id="5317514at2759"/>
<keyword evidence="6 13" id="KW-0732">Signal</keyword>
<accession>A0A8J1KZT0</accession>
<feature type="repeat" description="FG-GAP" evidence="12">
    <location>
        <begin position="364"/>
        <end position="425"/>
    </location>
</feature>
<dbReference type="GO" id="GO:0004621">
    <property type="term" value="F:glycosylphosphatidylinositol phospholipase D activity"/>
    <property type="evidence" value="ECO:0000318"/>
    <property type="project" value="GO_Central"/>
</dbReference>
<dbReference type="PANTHER" id="PTHR23221">
    <property type="entry name" value="GLYCOSYLPHOSPHATIDYLINOSITOL PHOSPHOLIPASE D"/>
    <property type="match status" value="1"/>
</dbReference>
<dbReference type="RefSeq" id="XP_041422253.1">
    <property type="nucleotide sequence ID" value="XM_041566319.1"/>
</dbReference>
<evidence type="ECO:0000313" key="16">
    <source>
        <dbReference type="RefSeq" id="XP_041422253.1"/>
    </source>
</evidence>
<evidence type="ECO:0000256" key="3">
    <source>
        <dbReference type="ARBA" id="ARBA00012284"/>
    </source>
</evidence>
<dbReference type="AlphaFoldDB" id="A0A8J1KZT0"/>
<evidence type="ECO:0000256" key="11">
    <source>
        <dbReference type="ARBA" id="ARBA00093237"/>
    </source>
</evidence>
<sequence>MFLFWKSTLLITSLLWLQAAPCGISTHIELAHRALEFFDQIEGNVNYRELLQKHPEAYQAGSVYPDAFYQGICEQGKYHDVSEDSHWTPFLKTSINYIREVYPQPWDKSAQRLVAFLFGIASHMVSDVSWHSLNIDQGFLKAMGEVDFYGSYAEAHQTGDFGGDVLSRYELTFDYLEAKWYIPVKDLFNIYNLYYGKTVIEENTITHCTYILFLEMYGESLGIDKLHSTYASKSPFLVERFQEYFLGGVDDMAYWSTNIFHLISFMLDNGTSDCYLPENPIFIQCNTERREKNIKLRKHWQKNEFDGDFTPSVMRADGADNITVDSGVVFQMNSWAKGSVLFVSKAMDAMNMNFAGQYLNHITSPSTSYFVSSPYARLGWAMVTADLNGDGHGDLVVGAPGYSTLGHVQIGRVFIVYGSASGLPPAKMDLDKDADVVLEGYENSGRFGSSLAVLDFNLDGHLDVAVGAPSVGSQYLRYTGSVYVFYGSGGADLSSQPNVTITCMFTYCNLGWTLLAADMNKDRKKDLVIGTPYAPGGGKQRGLVAAFLSSTSRKGRLSVEEAEWSIVGEQDYGWFGYSLHNHIFKNQTLLLVGSPTWSTCKSVKNCHTPSRGTQSVGKAYGFYPPEKDVTFVVHGDTKQSKLGSSFASGIISVGGRRKHILLIGKPTQSTTYQVAFLSRQLHHAGTASVFELKSRSSLSPLSTLSGDRAYARFGAKIHLNDLDNDGLDEIIVTSPLRNDGTLTMLGTEAGRVYIYNGNTTTPGSLTKKCKSWVSPCPEDWAQYVLISPEVKSRFGSTVITIKSGNKSQAVIAAERSSMKARLGGALHIYNFG</sequence>
<comment type="subcellular location">
    <subcellularLocation>
        <location evidence="1">Secreted</location>
    </subcellularLocation>
</comment>
<keyword evidence="15" id="KW-1185">Reference proteome</keyword>
<evidence type="ECO:0000256" key="5">
    <source>
        <dbReference type="ARBA" id="ARBA00022525"/>
    </source>
</evidence>
<dbReference type="GeneID" id="108718535"/>
<gene>
    <name evidence="16" type="primary">LOC108718535</name>
</gene>
<evidence type="ECO:0000256" key="13">
    <source>
        <dbReference type="SAM" id="SignalP"/>
    </source>
</evidence>
<dbReference type="KEGG" id="xla:108718535"/>
<dbReference type="GO" id="GO:0031012">
    <property type="term" value="C:extracellular matrix"/>
    <property type="evidence" value="ECO:0000318"/>
    <property type="project" value="GO_Central"/>
</dbReference>
<dbReference type="EC" id="3.1.4.50" evidence="3"/>
<feature type="signal peptide" evidence="13">
    <location>
        <begin position="1"/>
        <end position="19"/>
    </location>
</feature>
<dbReference type="PANTHER" id="PTHR23221:SF7">
    <property type="entry name" value="PHOSPHATIDYLINOSITOL-GLYCAN-SPECIFIC PHOSPHOLIPASE D"/>
    <property type="match status" value="1"/>
</dbReference>
<dbReference type="GO" id="GO:0005615">
    <property type="term" value="C:extracellular space"/>
    <property type="evidence" value="ECO:0000318"/>
    <property type="project" value="GO_Central"/>
</dbReference>
<dbReference type="Proteomes" id="UP000186698">
    <property type="component" value="Chromosome 6L"/>
</dbReference>
<evidence type="ECO:0000256" key="1">
    <source>
        <dbReference type="ARBA" id="ARBA00004613"/>
    </source>
</evidence>
<comment type="similarity">
    <text evidence="2">Belongs to the GPLD1 family.</text>
</comment>
<dbReference type="InterPro" id="IPR029002">
    <property type="entry name" value="PLPC/GPLD1"/>
</dbReference>
<evidence type="ECO:0000256" key="6">
    <source>
        <dbReference type="ARBA" id="ARBA00022729"/>
    </source>
</evidence>
<dbReference type="FunFam" id="2.130.10.130:FF:000020">
    <property type="entry name" value="Glycosylphosphatidylinositol specific phospholipase D1"/>
    <property type="match status" value="1"/>
</dbReference>
<feature type="repeat" description="FG-GAP" evidence="12">
    <location>
        <begin position="699"/>
        <end position="764"/>
    </location>
</feature>
<dbReference type="InterPro" id="IPR001028">
    <property type="entry name" value="Gprt_PLipase_D"/>
</dbReference>
<feature type="domain" description="Phospholipase C/D" evidence="14">
    <location>
        <begin position="26"/>
        <end position="212"/>
    </location>
</feature>
<feature type="chain" id="PRO_5035301110" description="Phosphatidylinositol-glycan-specific phospholipase D" evidence="13">
    <location>
        <begin position="20"/>
        <end position="832"/>
    </location>
</feature>
<comment type="catalytic activity">
    <reaction evidence="11">
        <text>a 6-(alpha-D-glucosaminyl)-1-(1,2-diacyl-sn-glycero-3-phospho)-1D-myo-inositol + H2O = 6-(alpha-D-glucosaminyl)-1D-myo-inositol + a 1,2-diacyl-sn-glycero-3-phosphate + H(+)</text>
        <dbReference type="Rhea" id="RHEA:10832"/>
        <dbReference type="ChEBI" id="CHEBI:15377"/>
        <dbReference type="ChEBI" id="CHEBI:15378"/>
        <dbReference type="ChEBI" id="CHEBI:57997"/>
        <dbReference type="ChEBI" id="CHEBI:58608"/>
        <dbReference type="ChEBI" id="CHEBI:58700"/>
        <dbReference type="EC" id="3.1.4.50"/>
    </reaction>
</comment>
<keyword evidence="5" id="KW-0964">Secreted</keyword>
<reference evidence="16" key="1">
    <citation type="submission" date="2025-08" db="UniProtKB">
        <authorList>
            <consortium name="RefSeq"/>
        </authorList>
    </citation>
    <scope>IDENTIFICATION</scope>
    <source>
        <strain evidence="16">J_2021</strain>
        <tissue evidence="16">Erythrocytes</tissue>
    </source>
</reference>
<name>A0A8J1KZT0_XENLA</name>
<evidence type="ECO:0000259" key="14">
    <source>
        <dbReference type="Pfam" id="PF00882"/>
    </source>
</evidence>
<evidence type="ECO:0000256" key="2">
    <source>
        <dbReference type="ARBA" id="ARBA00008652"/>
    </source>
</evidence>